<gene>
    <name evidence="3" type="ORF">CGE01nite_23370</name>
</gene>
<evidence type="ECO:0000256" key="1">
    <source>
        <dbReference type="SAM" id="MobiDB-lite"/>
    </source>
</evidence>
<dbReference type="Gene3D" id="2.40.50.230">
    <property type="entry name" value="Gp5 N-terminal domain"/>
    <property type="match status" value="1"/>
</dbReference>
<dbReference type="RefSeq" id="WP_170210956.1">
    <property type="nucleotide sequence ID" value="NZ_BJLQ01000025.1"/>
</dbReference>
<evidence type="ECO:0000259" key="2">
    <source>
        <dbReference type="Pfam" id="PF04717"/>
    </source>
</evidence>
<reference evidence="3 4" key="1">
    <citation type="submission" date="2019-06" db="EMBL/GenBank/DDBJ databases">
        <title>Whole genome shotgun sequence of Cellulomonas gelida NBRC 3748.</title>
        <authorList>
            <person name="Hosoyama A."/>
            <person name="Uohara A."/>
            <person name="Ohji S."/>
            <person name="Ichikawa N."/>
        </authorList>
    </citation>
    <scope>NUCLEOTIDE SEQUENCE [LARGE SCALE GENOMIC DNA]</scope>
    <source>
        <strain evidence="3 4">NBRC 3748</strain>
    </source>
</reference>
<dbReference type="Proteomes" id="UP000320461">
    <property type="component" value="Unassembled WGS sequence"/>
</dbReference>
<sequence length="586" mass="60954">MTVVREETLLTWPRVSVDGRDLDGVWAEQLTDVRVRAGLRAIGRATLTFADQGFALAEASTVTIGSKLSVTSVDLSATTLFVGTVTSVSSEMDNDGPRLVVVADDLAIELTRASGAETYHEMSLADVVTKLVTTPLRLGSKEGVPTTTTPFVLRNGSALALVDEIAQRYGLDWLVTEETFDLWIAATGGAPGATPVSLTLAIDLQTFAVRQVGDAPTDVTVRGWNPEQQTAVTGEASSPQSRSGQQPASGDKRNSYTGTRVSPASAQEAVLLARGIAARTGRMLARGRALFTPALRAGGTVTIDGAGPGNGTYYVREVTHVIDRSGARTLFVAGDRDPVTLADPWDQGWGPSSFRHAGLVVGVVDGLKDPAALGRVSVSLPTAAAQAKSAWARVVHMGAGAKRGQVFLPSVGDEVLVGFENDDVARPVVLGGLFSAKSVAPDQVLIQDGKVIGHLIRTETGHAVHLSEGSGPEESYIELLAAGGNQKVKLGKKGVDIVANGDVPLTVTVGRSSLTFDGKGAVTLKGSTITIEATDGIVLDSKQKIEAKGQLGVAIEGLEASIKGKASTKVEAGGILEIKGTMVKIN</sequence>
<comment type="caution">
    <text evidence="3">The sequence shown here is derived from an EMBL/GenBank/DDBJ whole genome shotgun (WGS) entry which is preliminary data.</text>
</comment>
<dbReference type="EMBL" id="BJLQ01000025">
    <property type="protein sequence ID" value="GEA85086.1"/>
    <property type="molecule type" value="Genomic_DNA"/>
</dbReference>
<protein>
    <submittedName>
        <fullName evidence="3">Type IV secretion protein Rhs</fullName>
    </submittedName>
</protein>
<feature type="region of interest" description="Disordered" evidence="1">
    <location>
        <begin position="230"/>
        <end position="262"/>
    </location>
</feature>
<dbReference type="AlphaFoldDB" id="A0A4Y3KN62"/>
<dbReference type="SUPFAM" id="SSF69255">
    <property type="entry name" value="gp5 N-terminal domain-like"/>
    <property type="match status" value="1"/>
</dbReference>
<accession>A0A4Y3KN62</accession>
<evidence type="ECO:0000313" key="3">
    <source>
        <dbReference type="EMBL" id="GEA85086.1"/>
    </source>
</evidence>
<dbReference type="InterPro" id="IPR037026">
    <property type="entry name" value="Vgr_OB-fold_dom_sf"/>
</dbReference>
<feature type="compositionally biased region" description="Polar residues" evidence="1">
    <location>
        <begin position="230"/>
        <end position="248"/>
    </location>
</feature>
<evidence type="ECO:0000313" key="4">
    <source>
        <dbReference type="Proteomes" id="UP000320461"/>
    </source>
</evidence>
<dbReference type="Pfam" id="PF04717">
    <property type="entry name" value="Phage_base_V"/>
    <property type="match status" value="1"/>
</dbReference>
<keyword evidence="4" id="KW-1185">Reference proteome</keyword>
<dbReference type="InterPro" id="IPR006531">
    <property type="entry name" value="Gp5/Vgr_OB"/>
</dbReference>
<dbReference type="SUPFAM" id="SSF69279">
    <property type="entry name" value="Phage tail proteins"/>
    <property type="match status" value="1"/>
</dbReference>
<organism evidence="3 4">
    <name type="scientific">Cellulomonas gelida</name>
    <dbReference type="NCBI Taxonomy" id="1712"/>
    <lineage>
        <taxon>Bacteria</taxon>
        <taxon>Bacillati</taxon>
        <taxon>Actinomycetota</taxon>
        <taxon>Actinomycetes</taxon>
        <taxon>Micrococcales</taxon>
        <taxon>Cellulomonadaceae</taxon>
        <taxon>Cellulomonas</taxon>
    </lineage>
</organism>
<feature type="domain" description="Gp5/Type VI secretion system Vgr protein OB-fold" evidence="2">
    <location>
        <begin position="361"/>
        <end position="434"/>
    </location>
</feature>
<proteinExistence type="predicted"/>
<name>A0A4Y3KN62_9CELL</name>